<proteinExistence type="predicted"/>
<sequence>MELPVRVLQIGMTNNIGGMETYLMAQYRKLNRELVRYDFLNITGESPIVFSDEIERNGDLIYAVPSRHKSPLGHYWGILKLLYQKRHEYKYIVLNTCSLYYVFPLFIAALVGIPHRVIHSHNSGDEISESLSRRCLKKLNTFLLKVSATDYWACSKLAGRWMFGQRNFSIVHNAIDAKKFIYNPKVRQDVRQELNIANKFVIGNVARFSYQKNHEFLLDVFYEITKYDENAILLLVGSSNGDEERFLMIKSKIEQYHLEKKVLFLGLRKDTERLYQAMDCLLMPSRFEGLSIVAIEAQVAGLPCVVSDRMTSETQIIENFYQLSLNLSPFDWAIKVLETKALTRKNELHSIQRAGYDINTSSKSITDFFLSNS</sequence>
<keyword evidence="3" id="KW-0328">Glycosyltransferase</keyword>
<dbReference type="GeneID" id="93482583"/>
<dbReference type="AlphaFoldDB" id="C9KPH0"/>
<dbReference type="InterPro" id="IPR001296">
    <property type="entry name" value="Glyco_trans_1"/>
</dbReference>
<evidence type="ECO:0000313" key="4">
    <source>
        <dbReference type="Proteomes" id="UP000003671"/>
    </source>
</evidence>
<dbReference type="Proteomes" id="UP000003671">
    <property type="component" value="Unassembled WGS sequence"/>
</dbReference>
<organism evidence="3 4">
    <name type="scientific">Mitsuokella multacida DSM 20544</name>
    <dbReference type="NCBI Taxonomy" id="500635"/>
    <lineage>
        <taxon>Bacteria</taxon>
        <taxon>Bacillati</taxon>
        <taxon>Bacillota</taxon>
        <taxon>Negativicutes</taxon>
        <taxon>Selenomonadales</taxon>
        <taxon>Selenomonadaceae</taxon>
        <taxon>Mitsuokella</taxon>
    </lineage>
</organism>
<dbReference type="CDD" id="cd03812">
    <property type="entry name" value="GT4_CapH-like"/>
    <property type="match status" value="1"/>
</dbReference>
<dbReference type="CAZy" id="GT4">
    <property type="family name" value="Glycosyltransferase Family 4"/>
</dbReference>
<keyword evidence="4" id="KW-1185">Reference proteome</keyword>
<dbReference type="Gene3D" id="3.40.50.2000">
    <property type="entry name" value="Glycogen Phosphorylase B"/>
    <property type="match status" value="2"/>
</dbReference>
<dbReference type="eggNOG" id="COG0438">
    <property type="taxonomic scope" value="Bacteria"/>
</dbReference>
<feature type="transmembrane region" description="Helical" evidence="1">
    <location>
        <begin position="91"/>
        <end position="113"/>
    </location>
</feature>
<dbReference type="HOGENOM" id="CLU_009583_33_1_9"/>
<dbReference type="Pfam" id="PF00534">
    <property type="entry name" value="Glycos_transf_1"/>
    <property type="match status" value="1"/>
</dbReference>
<comment type="caution">
    <text evidence="3">The sequence shown here is derived from an EMBL/GenBank/DDBJ whole genome shotgun (WGS) entry which is preliminary data.</text>
</comment>
<dbReference type="RefSeq" id="WP_005842207.1">
    <property type="nucleotide sequence ID" value="NZ_GG697142.2"/>
</dbReference>
<dbReference type="GO" id="GO:0016757">
    <property type="term" value="F:glycosyltransferase activity"/>
    <property type="evidence" value="ECO:0007669"/>
    <property type="project" value="UniProtKB-KW"/>
</dbReference>
<protein>
    <submittedName>
        <fullName evidence="3">Glycosyltransferase, group 1 family protein</fullName>
        <ecNumber evidence="3">2.4.-.-</ecNumber>
    </submittedName>
</protein>
<evidence type="ECO:0000313" key="3">
    <source>
        <dbReference type="EMBL" id="EEX68125.1"/>
    </source>
</evidence>
<keyword evidence="1" id="KW-0472">Membrane</keyword>
<dbReference type="EC" id="2.4.-.-" evidence="3"/>
<dbReference type="SUPFAM" id="SSF53756">
    <property type="entry name" value="UDP-Glycosyltransferase/glycogen phosphorylase"/>
    <property type="match status" value="1"/>
</dbReference>
<gene>
    <name evidence="3" type="ORF">MITSMUL_05127</name>
</gene>
<accession>C9KPH0</accession>
<evidence type="ECO:0000256" key="1">
    <source>
        <dbReference type="SAM" id="Phobius"/>
    </source>
</evidence>
<dbReference type="PANTHER" id="PTHR12526">
    <property type="entry name" value="GLYCOSYLTRANSFERASE"/>
    <property type="match status" value="1"/>
</dbReference>
<name>C9KPH0_9FIRM</name>
<dbReference type="PANTHER" id="PTHR12526:SF630">
    <property type="entry name" value="GLYCOSYLTRANSFERASE"/>
    <property type="match status" value="1"/>
</dbReference>
<keyword evidence="3" id="KW-0808">Transferase</keyword>
<dbReference type="EMBL" id="ABWK02000020">
    <property type="protein sequence ID" value="EEX68125.1"/>
    <property type="molecule type" value="Genomic_DNA"/>
</dbReference>
<keyword evidence="1" id="KW-0812">Transmembrane</keyword>
<keyword evidence="1" id="KW-1133">Transmembrane helix</keyword>
<feature type="domain" description="Glycosyl transferase family 1" evidence="2">
    <location>
        <begin position="188"/>
        <end position="320"/>
    </location>
</feature>
<dbReference type="STRING" id="500635.MITSMUL_05127"/>
<evidence type="ECO:0000259" key="2">
    <source>
        <dbReference type="Pfam" id="PF00534"/>
    </source>
</evidence>
<reference evidence="3" key="1">
    <citation type="submission" date="2009-09" db="EMBL/GenBank/DDBJ databases">
        <authorList>
            <person name="Weinstock G."/>
            <person name="Sodergren E."/>
            <person name="Clifton S."/>
            <person name="Fulton L."/>
            <person name="Fulton B."/>
            <person name="Courtney L."/>
            <person name="Fronick C."/>
            <person name="Harrison M."/>
            <person name="Strong C."/>
            <person name="Farmer C."/>
            <person name="Delahaunty K."/>
            <person name="Markovic C."/>
            <person name="Hall O."/>
            <person name="Minx P."/>
            <person name="Tomlinson C."/>
            <person name="Mitreva M."/>
            <person name="Nelson J."/>
            <person name="Hou S."/>
            <person name="Wollam A."/>
            <person name="Pepin K.H."/>
            <person name="Johnson M."/>
            <person name="Bhonagiri V."/>
            <person name="Nash W.E."/>
            <person name="Warren W."/>
            <person name="Chinwalla A."/>
            <person name="Mardis E.R."/>
            <person name="Wilson R.K."/>
        </authorList>
    </citation>
    <scope>NUCLEOTIDE SEQUENCE [LARGE SCALE GENOMIC DNA]</scope>
    <source>
        <strain evidence="3">DSM 20544</strain>
    </source>
</reference>
<dbReference type="PATRIC" id="fig|500635.8.peg.1788"/>